<dbReference type="PANTHER" id="PTHR31672">
    <property type="entry name" value="BNACNNG10540D PROTEIN"/>
    <property type="match status" value="1"/>
</dbReference>
<dbReference type="InterPro" id="IPR001810">
    <property type="entry name" value="F-box_dom"/>
</dbReference>
<dbReference type="PANTHER" id="PTHR31672:SF13">
    <property type="entry name" value="F-BOX PROTEIN CPR30-LIKE"/>
    <property type="match status" value="1"/>
</dbReference>
<dbReference type="InterPro" id="IPR017451">
    <property type="entry name" value="F-box-assoc_interact_dom"/>
</dbReference>
<dbReference type="Pfam" id="PF08268">
    <property type="entry name" value="FBA_3"/>
    <property type="match status" value="1"/>
</dbReference>
<dbReference type="AlphaFoldDB" id="A0A2K3NGY0"/>
<organism evidence="3 4">
    <name type="scientific">Trifolium pratense</name>
    <name type="common">Red clover</name>
    <dbReference type="NCBI Taxonomy" id="57577"/>
    <lineage>
        <taxon>Eukaryota</taxon>
        <taxon>Viridiplantae</taxon>
        <taxon>Streptophyta</taxon>
        <taxon>Embryophyta</taxon>
        <taxon>Tracheophyta</taxon>
        <taxon>Spermatophyta</taxon>
        <taxon>Magnoliopsida</taxon>
        <taxon>eudicotyledons</taxon>
        <taxon>Gunneridae</taxon>
        <taxon>Pentapetalae</taxon>
        <taxon>rosids</taxon>
        <taxon>fabids</taxon>
        <taxon>Fabales</taxon>
        <taxon>Fabaceae</taxon>
        <taxon>Papilionoideae</taxon>
        <taxon>50 kb inversion clade</taxon>
        <taxon>NPAAA clade</taxon>
        <taxon>Hologalegina</taxon>
        <taxon>IRL clade</taxon>
        <taxon>Trifolieae</taxon>
        <taxon>Trifolium</taxon>
    </lineage>
</organism>
<feature type="domain" description="F-box" evidence="2">
    <location>
        <begin position="15"/>
        <end position="61"/>
    </location>
</feature>
<dbReference type="Gene3D" id="1.20.1280.50">
    <property type="match status" value="1"/>
</dbReference>
<dbReference type="InterPro" id="IPR036047">
    <property type="entry name" value="F-box-like_dom_sf"/>
</dbReference>
<dbReference type="InterPro" id="IPR013187">
    <property type="entry name" value="F-box-assoc_dom_typ3"/>
</dbReference>
<dbReference type="STRING" id="57577.A0A2K3NGY0"/>
<dbReference type="Pfam" id="PF00646">
    <property type="entry name" value="F-box"/>
    <property type="match status" value="1"/>
</dbReference>
<sequence>MNSPPAKSPHSNAAPTSLMVLLFELIADILSRLSAKTLMQMKCVCKSWKTLISDDPSFAKLHLQRSPRNGQLLLLPQWNSPVEDFDCSVVPFPVSHLIETPSEFRYPYYRLRNITIPNDPYYQLRNMDCSHIVGSCNGLICMHTSWYPNHSIWFRLWNPATKTLSEKLGHITELFRFTFGYDNLTDTYKVVAFTANKVKVFSFRDNVWRDIQSFPVVPFDLHPRQQLGCHQYNNRGVYVSGAINWLAIRNKIEYEWNDITVDQFVIVSLDLATETYRQLLPPSGFVEVPPVEPSVTVLMDCLCFSHRFKETHFVLWKMMEFGVQESWTQFLKISFQNLQIDYGISNSLAYDSQLFLLPLWASESSNTLIMASNQEGYADESLFKPQHAIVYNWRDNIVEQIKTNNEIMWMFSHDYVESLVSTR</sequence>
<proteinExistence type="predicted"/>
<evidence type="ECO:0000256" key="1">
    <source>
        <dbReference type="SAM" id="SignalP"/>
    </source>
</evidence>
<dbReference type="InterPro" id="IPR050796">
    <property type="entry name" value="SCF_F-box_component"/>
</dbReference>
<dbReference type="SMART" id="SM00256">
    <property type="entry name" value="FBOX"/>
    <property type="match status" value="1"/>
</dbReference>
<dbReference type="InterPro" id="IPR011043">
    <property type="entry name" value="Gal_Oxase/kelch_b-propeller"/>
</dbReference>
<evidence type="ECO:0000313" key="3">
    <source>
        <dbReference type="EMBL" id="PNY02296.1"/>
    </source>
</evidence>
<protein>
    <submittedName>
        <fullName evidence="3">F-box/kelch-repeat protein</fullName>
    </submittedName>
</protein>
<reference evidence="3 4" key="1">
    <citation type="journal article" date="2014" name="Am. J. Bot.">
        <title>Genome assembly and annotation for red clover (Trifolium pratense; Fabaceae).</title>
        <authorList>
            <person name="Istvanek J."/>
            <person name="Jaros M."/>
            <person name="Krenek A."/>
            <person name="Repkova J."/>
        </authorList>
    </citation>
    <scope>NUCLEOTIDE SEQUENCE [LARGE SCALE GENOMIC DNA]</scope>
    <source>
        <strain evidence="4">cv. Tatra</strain>
        <tissue evidence="3">Young leaves</tissue>
    </source>
</reference>
<name>A0A2K3NGY0_TRIPR</name>
<dbReference type="Proteomes" id="UP000236291">
    <property type="component" value="Unassembled WGS sequence"/>
</dbReference>
<evidence type="ECO:0000259" key="2">
    <source>
        <dbReference type="PROSITE" id="PS50181"/>
    </source>
</evidence>
<comment type="caution">
    <text evidence="3">The sequence shown here is derived from an EMBL/GenBank/DDBJ whole genome shotgun (WGS) entry which is preliminary data.</text>
</comment>
<gene>
    <name evidence="3" type="ORF">L195_g025601</name>
</gene>
<dbReference type="NCBIfam" id="TIGR01640">
    <property type="entry name" value="F_box_assoc_1"/>
    <property type="match status" value="1"/>
</dbReference>
<reference evidence="3 4" key="2">
    <citation type="journal article" date="2017" name="Front. Plant Sci.">
        <title>Gene Classification and Mining of Molecular Markers Useful in Red Clover (Trifolium pratense) Breeding.</title>
        <authorList>
            <person name="Istvanek J."/>
            <person name="Dluhosova J."/>
            <person name="Dluhos P."/>
            <person name="Patkova L."/>
            <person name="Nedelnik J."/>
            <person name="Repkova J."/>
        </authorList>
    </citation>
    <scope>NUCLEOTIDE SEQUENCE [LARGE SCALE GENOMIC DNA]</scope>
    <source>
        <strain evidence="4">cv. Tatra</strain>
        <tissue evidence="3">Young leaves</tissue>
    </source>
</reference>
<dbReference type="ExpressionAtlas" id="A0A2K3NGY0">
    <property type="expression patterns" value="baseline"/>
</dbReference>
<dbReference type="PROSITE" id="PS50181">
    <property type="entry name" value="FBOX"/>
    <property type="match status" value="1"/>
</dbReference>
<dbReference type="SUPFAM" id="SSF50965">
    <property type="entry name" value="Galactose oxidase, central domain"/>
    <property type="match status" value="1"/>
</dbReference>
<feature type="chain" id="PRO_5014335504" evidence="1">
    <location>
        <begin position="32"/>
        <end position="423"/>
    </location>
</feature>
<keyword evidence="1" id="KW-0732">Signal</keyword>
<dbReference type="SUPFAM" id="SSF81383">
    <property type="entry name" value="F-box domain"/>
    <property type="match status" value="1"/>
</dbReference>
<accession>A0A2K3NGY0</accession>
<dbReference type="CDD" id="cd22157">
    <property type="entry name" value="F-box_AtFBW1-like"/>
    <property type="match status" value="1"/>
</dbReference>
<evidence type="ECO:0000313" key="4">
    <source>
        <dbReference type="Proteomes" id="UP000236291"/>
    </source>
</evidence>
<dbReference type="EMBL" id="ASHM01021162">
    <property type="protein sequence ID" value="PNY02296.1"/>
    <property type="molecule type" value="Genomic_DNA"/>
</dbReference>
<feature type="signal peptide" evidence="1">
    <location>
        <begin position="1"/>
        <end position="31"/>
    </location>
</feature>